<feature type="transmembrane region" description="Helical" evidence="1">
    <location>
        <begin position="22"/>
        <end position="46"/>
    </location>
</feature>
<gene>
    <name evidence="2" type="ORF">HNR25_002241</name>
</gene>
<protein>
    <submittedName>
        <fullName evidence="2">Uncharacterized protein</fullName>
    </submittedName>
</protein>
<proteinExistence type="predicted"/>
<evidence type="ECO:0000313" key="2">
    <source>
        <dbReference type="EMBL" id="MBB5998490.1"/>
    </source>
</evidence>
<dbReference type="EMBL" id="JACHLY010000001">
    <property type="protein sequence ID" value="MBB5998490.1"/>
    <property type="molecule type" value="Genomic_DNA"/>
</dbReference>
<keyword evidence="3" id="KW-1185">Reference proteome</keyword>
<keyword evidence="1" id="KW-0472">Membrane</keyword>
<accession>A0A841EDG1</accession>
<dbReference type="RefSeq" id="WP_184639731.1">
    <property type="nucleotide sequence ID" value="NZ_BAABKT010000007.1"/>
</dbReference>
<sequence>MAGETKPVIADLALAHPMSGNWLGLTGYAVFVTVLVFFGVVMPAVWSRKATRRSAALRVLDRLLPLFRR</sequence>
<reference evidence="2 3" key="1">
    <citation type="submission" date="2020-08" db="EMBL/GenBank/DDBJ databases">
        <title>Sequencing the genomes of 1000 actinobacteria strains.</title>
        <authorList>
            <person name="Klenk H.-P."/>
        </authorList>
    </citation>
    <scope>NUCLEOTIDE SEQUENCE [LARGE SCALE GENOMIC DNA]</scope>
    <source>
        <strain evidence="2 3">DSM 44593</strain>
    </source>
</reference>
<keyword evidence="1" id="KW-1133">Transmembrane helix</keyword>
<dbReference type="AlphaFoldDB" id="A0A841EDG1"/>
<evidence type="ECO:0000313" key="3">
    <source>
        <dbReference type="Proteomes" id="UP000578077"/>
    </source>
</evidence>
<comment type="caution">
    <text evidence="2">The sequence shown here is derived from an EMBL/GenBank/DDBJ whole genome shotgun (WGS) entry which is preliminary data.</text>
</comment>
<evidence type="ECO:0000256" key="1">
    <source>
        <dbReference type="SAM" id="Phobius"/>
    </source>
</evidence>
<name>A0A841EDG1_9ACTN</name>
<dbReference type="Proteomes" id="UP000578077">
    <property type="component" value="Unassembled WGS sequence"/>
</dbReference>
<organism evidence="2 3">
    <name type="scientific">Streptomonospora salina</name>
    <dbReference type="NCBI Taxonomy" id="104205"/>
    <lineage>
        <taxon>Bacteria</taxon>
        <taxon>Bacillati</taxon>
        <taxon>Actinomycetota</taxon>
        <taxon>Actinomycetes</taxon>
        <taxon>Streptosporangiales</taxon>
        <taxon>Nocardiopsidaceae</taxon>
        <taxon>Streptomonospora</taxon>
    </lineage>
</organism>
<keyword evidence="1" id="KW-0812">Transmembrane</keyword>